<dbReference type="GO" id="GO:0016301">
    <property type="term" value="F:kinase activity"/>
    <property type="evidence" value="ECO:0007669"/>
    <property type="project" value="UniProtKB-KW"/>
</dbReference>
<dbReference type="PROSITE" id="PS00793">
    <property type="entry name" value="DHPS_2"/>
    <property type="match status" value="1"/>
</dbReference>
<dbReference type="NCBIfam" id="TIGR01496">
    <property type="entry name" value="DHPS"/>
    <property type="match status" value="1"/>
</dbReference>
<dbReference type="NCBIfam" id="TIGR01498">
    <property type="entry name" value="folK"/>
    <property type="match status" value="1"/>
</dbReference>
<evidence type="ECO:0000256" key="3">
    <source>
        <dbReference type="ARBA" id="ARBA00001946"/>
    </source>
</evidence>
<keyword evidence="10" id="KW-0547">Nucleotide-binding</keyword>
<feature type="domain" description="Pterin-binding" evidence="16">
    <location>
        <begin position="404"/>
        <end position="715"/>
    </location>
</feature>
<dbReference type="InterPro" id="IPR043133">
    <property type="entry name" value="GTP-CH-I_C/QueF"/>
</dbReference>
<evidence type="ECO:0000256" key="4">
    <source>
        <dbReference type="ARBA" id="ARBA00004763"/>
    </source>
</evidence>
<reference evidence="17 18" key="1">
    <citation type="journal article" date="2018" name="MBio">
        <title>Comparative Genomics Reveals the Core Gene Toolbox for the Fungus-Insect Symbiosis.</title>
        <authorList>
            <person name="Wang Y."/>
            <person name="Stata M."/>
            <person name="Wang W."/>
            <person name="Stajich J.E."/>
            <person name="White M.M."/>
            <person name="Moncalvo J.M."/>
        </authorList>
    </citation>
    <scope>NUCLEOTIDE SEQUENCE [LARGE SCALE GENOMIC DNA]</scope>
    <source>
        <strain evidence="17 18">AUS-126-30</strain>
    </source>
</reference>
<dbReference type="InterPro" id="IPR000550">
    <property type="entry name" value="Hppk"/>
</dbReference>
<dbReference type="GO" id="GO:0005740">
    <property type="term" value="C:mitochondrial envelope"/>
    <property type="evidence" value="ECO:0007669"/>
    <property type="project" value="TreeGrafter"/>
</dbReference>
<dbReference type="Pfam" id="PF00809">
    <property type="entry name" value="Pterin_bind"/>
    <property type="match status" value="2"/>
</dbReference>
<evidence type="ECO:0000256" key="13">
    <source>
        <dbReference type="ARBA" id="ARBA00022842"/>
    </source>
</evidence>
<accession>A0A2U1JDH8</accession>
<comment type="cofactor">
    <cofactor evidence="3">
        <name>Mg(2+)</name>
        <dbReference type="ChEBI" id="CHEBI:18420"/>
    </cofactor>
</comment>
<dbReference type="InterPro" id="IPR006390">
    <property type="entry name" value="DHP_synth_dom"/>
</dbReference>
<evidence type="ECO:0000256" key="5">
    <source>
        <dbReference type="ARBA" id="ARBA00005051"/>
    </source>
</evidence>
<dbReference type="GO" id="GO:0046656">
    <property type="term" value="P:folic acid biosynthetic process"/>
    <property type="evidence" value="ECO:0007669"/>
    <property type="project" value="UniProtKB-KW"/>
</dbReference>
<protein>
    <recommendedName>
        <fullName evidence="16">Pterin-binding domain-containing protein</fullName>
    </recommendedName>
</protein>
<name>A0A2U1JDH8_SMIAN</name>
<comment type="catalytic activity">
    <reaction evidence="2">
        <text>6-hydroxymethyl-7,8-dihydropterin + ATP = (7,8-dihydropterin-6-yl)methyl diphosphate + AMP + H(+)</text>
        <dbReference type="Rhea" id="RHEA:11412"/>
        <dbReference type="ChEBI" id="CHEBI:15378"/>
        <dbReference type="ChEBI" id="CHEBI:30616"/>
        <dbReference type="ChEBI" id="CHEBI:44841"/>
        <dbReference type="ChEBI" id="CHEBI:72950"/>
        <dbReference type="ChEBI" id="CHEBI:456215"/>
        <dbReference type="EC" id="2.7.6.3"/>
    </reaction>
</comment>
<dbReference type="SMART" id="SM00905">
    <property type="entry name" value="FolB"/>
    <property type="match status" value="1"/>
</dbReference>
<dbReference type="GO" id="GO:0003848">
    <property type="term" value="F:2-amino-4-hydroxy-6-hydroxymethyldihydropteridine diphosphokinase activity"/>
    <property type="evidence" value="ECO:0007669"/>
    <property type="project" value="UniProtKB-EC"/>
</dbReference>
<keyword evidence="15" id="KW-0511">Multifunctional enzyme</keyword>
<comment type="caution">
    <text evidence="17">The sequence shown here is derived from an EMBL/GenBank/DDBJ whole genome shotgun (WGS) entry which is preliminary data.</text>
</comment>
<evidence type="ECO:0000256" key="2">
    <source>
        <dbReference type="ARBA" id="ARBA00000198"/>
    </source>
</evidence>
<dbReference type="Gene3D" id="3.30.1130.10">
    <property type="match status" value="1"/>
</dbReference>
<keyword evidence="14" id="KW-0289">Folate biosynthesis</keyword>
<dbReference type="UniPathway" id="UPA00077">
    <property type="reaction ID" value="UER00155"/>
</dbReference>
<dbReference type="Gene3D" id="3.20.20.20">
    <property type="entry name" value="Dihydropteroate synthase-like"/>
    <property type="match status" value="1"/>
</dbReference>
<dbReference type="GO" id="GO:0005524">
    <property type="term" value="F:ATP binding"/>
    <property type="evidence" value="ECO:0007669"/>
    <property type="project" value="UniProtKB-KW"/>
</dbReference>
<dbReference type="GO" id="GO:0004150">
    <property type="term" value="F:dihydroneopterin aldolase activity"/>
    <property type="evidence" value="ECO:0007669"/>
    <property type="project" value="InterPro"/>
</dbReference>
<dbReference type="Pfam" id="PF01288">
    <property type="entry name" value="HPPK"/>
    <property type="match status" value="1"/>
</dbReference>
<dbReference type="NCBIfam" id="TIGR00526">
    <property type="entry name" value="folB_dom"/>
    <property type="match status" value="1"/>
</dbReference>
<proteinExistence type="inferred from homology"/>
<dbReference type="CDD" id="cd00483">
    <property type="entry name" value="HPPK"/>
    <property type="match status" value="1"/>
</dbReference>
<evidence type="ECO:0000313" key="18">
    <source>
        <dbReference type="Proteomes" id="UP000245591"/>
    </source>
</evidence>
<evidence type="ECO:0000256" key="9">
    <source>
        <dbReference type="ARBA" id="ARBA00022723"/>
    </source>
</evidence>
<comment type="pathway">
    <text evidence="5">Cofactor biosynthesis; tetrahydrofolate biosynthesis; 2-amino-4-hydroxy-6-hydroxymethyl-7,8-dihydropteridine diphosphate from 7,8-dihydroneopterin triphosphate: step 4/4.</text>
</comment>
<evidence type="ECO:0000256" key="6">
    <source>
        <dbReference type="ARBA" id="ARBA00009640"/>
    </source>
</evidence>
<dbReference type="AlphaFoldDB" id="A0A2U1JDH8"/>
<dbReference type="PROSITE" id="PS50972">
    <property type="entry name" value="PTERIN_BINDING"/>
    <property type="match status" value="1"/>
</dbReference>
<evidence type="ECO:0000256" key="14">
    <source>
        <dbReference type="ARBA" id="ARBA00022909"/>
    </source>
</evidence>
<keyword evidence="9" id="KW-0479">Metal-binding</keyword>
<sequence>MDTIGVYDLEIRGRIGKDYWEREKVQPILVTFRVQTSTFKSGQLDNVTDSIHYAKIAKKIVKFVETQNLESLDSLAEHICYLCLTYDIQKAYGVFVTVKQPRTLLSAKLVKIDMYRCRTDLEGMQERCKEMIETTGFDIVDLSLFDDKKIETYFPDKLTALEQSIKDSGELYHEDFVTVNDLQINVLLGVNLWERYSKQSINVDITIHMDKSKTKNQKIHRDSSENVQQEDIFIPSRDLRRLVERVSRVCDTGFLYETKAMYVVDQPGFLNTAFKVETKKTPHELLVELKKIESDMGRDFNAQRFGPRVIDLDILFYDSLVLESEDLVIPHPRCHERHFQLQPVIDMNPYVLHNKLTTTVDTLSKKLVTIDGVPNDVVQVMPLSNSEISGKLVIVPVGENKKETIAMGIVNTTPDSFSDGGMLDDSETAADYAVKLFDQGAQIIDIGGQSTKPGAESVSISEEISRVAPVIANIRNRQNGNKYLISVDTFVAKVAREALDAGADIINDVSGGDADPEMFKLAAEKGCPIVIMHMRGTPKTMNSLTDYGSAGDMGSGKGDVVLGIRFELAKKVRAALNAGIPRFNIILDPGIGFAKTHEQNFEILRRLSELTGEPLYSVNSKSTINFRSPKLSPNLGSLTGSTEMSSQYHEKLAASLVGYPVLIGCSRKRFIGLATGKENPKDRVYGTAATVTSAIQGNAAIVRIHDVESLVDVIKVSDSIYKPNVQEK</sequence>
<dbReference type="CDD" id="cd00739">
    <property type="entry name" value="DHPS"/>
    <property type="match status" value="1"/>
</dbReference>
<evidence type="ECO:0000256" key="11">
    <source>
        <dbReference type="ARBA" id="ARBA00022777"/>
    </source>
</evidence>
<evidence type="ECO:0000256" key="12">
    <source>
        <dbReference type="ARBA" id="ARBA00022840"/>
    </source>
</evidence>
<dbReference type="InterPro" id="IPR035907">
    <property type="entry name" value="Hppk_sf"/>
</dbReference>
<dbReference type="PANTHER" id="PTHR20941:SF1">
    <property type="entry name" value="FOLIC ACID SYNTHESIS PROTEIN FOL1"/>
    <property type="match status" value="1"/>
</dbReference>
<evidence type="ECO:0000313" key="17">
    <source>
        <dbReference type="EMBL" id="PWA03023.1"/>
    </source>
</evidence>
<dbReference type="PANTHER" id="PTHR20941">
    <property type="entry name" value="FOLATE SYNTHESIS PROTEINS"/>
    <property type="match status" value="1"/>
</dbReference>
<keyword evidence="11" id="KW-0418">Kinase</keyword>
<evidence type="ECO:0000256" key="1">
    <source>
        <dbReference type="ARBA" id="ARBA00000012"/>
    </source>
</evidence>
<comment type="similarity">
    <text evidence="6">In the N-terminal section; belongs to the DHNA family.</text>
</comment>
<evidence type="ECO:0000256" key="10">
    <source>
        <dbReference type="ARBA" id="ARBA00022741"/>
    </source>
</evidence>
<dbReference type="InterPro" id="IPR045031">
    <property type="entry name" value="DHP_synth-like"/>
</dbReference>
<dbReference type="InterPro" id="IPR006157">
    <property type="entry name" value="FolB_dom"/>
</dbReference>
<dbReference type="GO" id="GO:0046654">
    <property type="term" value="P:tetrahydrofolate biosynthetic process"/>
    <property type="evidence" value="ECO:0007669"/>
    <property type="project" value="UniProtKB-UniPathway"/>
</dbReference>
<keyword evidence="18" id="KW-1185">Reference proteome</keyword>
<keyword evidence="13" id="KW-0460">Magnesium</keyword>
<evidence type="ECO:0000256" key="15">
    <source>
        <dbReference type="ARBA" id="ARBA00023268"/>
    </source>
</evidence>
<evidence type="ECO:0000256" key="7">
    <source>
        <dbReference type="ARBA" id="ARBA00009951"/>
    </source>
</evidence>
<dbReference type="EMBL" id="MBFU01000037">
    <property type="protein sequence ID" value="PWA03023.1"/>
    <property type="molecule type" value="Genomic_DNA"/>
</dbReference>
<comment type="similarity">
    <text evidence="7">In the C-terminal section; belongs to the DHPS family.</text>
</comment>
<dbReference type="Gene3D" id="3.30.70.560">
    <property type="entry name" value="7,8-Dihydro-6-hydroxymethylpterin-pyrophosphokinase HPPK"/>
    <property type="match status" value="1"/>
</dbReference>
<dbReference type="GO" id="GO:0046872">
    <property type="term" value="F:metal ion binding"/>
    <property type="evidence" value="ECO:0007669"/>
    <property type="project" value="UniProtKB-KW"/>
</dbReference>
<dbReference type="PROSITE" id="PS00794">
    <property type="entry name" value="HPPK"/>
    <property type="match status" value="1"/>
</dbReference>
<dbReference type="Proteomes" id="UP000245591">
    <property type="component" value="Unassembled WGS sequence"/>
</dbReference>
<comment type="catalytic activity">
    <reaction evidence="1">
        <text>(7,8-dihydropterin-6-yl)methyl diphosphate + 4-aminobenzoate = 7,8-dihydropteroate + diphosphate</text>
        <dbReference type="Rhea" id="RHEA:19949"/>
        <dbReference type="ChEBI" id="CHEBI:17836"/>
        <dbReference type="ChEBI" id="CHEBI:17839"/>
        <dbReference type="ChEBI" id="CHEBI:33019"/>
        <dbReference type="ChEBI" id="CHEBI:72950"/>
        <dbReference type="EC" id="2.5.1.15"/>
    </reaction>
</comment>
<keyword evidence="12" id="KW-0067">ATP-binding</keyword>
<comment type="pathway">
    <text evidence="4">Cofactor biosynthesis; tetrahydrofolate biosynthesis; 7,8-dihydrofolate from 2-amino-4-hydroxy-6-hydroxymethyl-7,8-dihydropteridine diphosphate and 4-aminobenzoate: step 1/2.</text>
</comment>
<dbReference type="InterPro" id="IPR000489">
    <property type="entry name" value="Pterin-binding_dom"/>
</dbReference>
<evidence type="ECO:0000256" key="8">
    <source>
        <dbReference type="ARBA" id="ARBA00022679"/>
    </source>
</evidence>
<gene>
    <name evidence="17" type="ORF">BB558_000811</name>
</gene>
<organism evidence="17 18">
    <name type="scientific">Smittium angustum</name>
    <dbReference type="NCBI Taxonomy" id="133377"/>
    <lineage>
        <taxon>Eukaryota</taxon>
        <taxon>Fungi</taxon>
        <taxon>Fungi incertae sedis</taxon>
        <taxon>Zoopagomycota</taxon>
        <taxon>Kickxellomycotina</taxon>
        <taxon>Harpellomycetes</taxon>
        <taxon>Harpellales</taxon>
        <taxon>Legeriomycetaceae</taxon>
        <taxon>Smittium</taxon>
    </lineage>
</organism>
<evidence type="ECO:0000259" key="16">
    <source>
        <dbReference type="PROSITE" id="PS50972"/>
    </source>
</evidence>
<dbReference type="SUPFAM" id="SSF51717">
    <property type="entry name" value="Dihydropteroate synthetase-like"/>
    <property type="match status" value="1"/>
</dbReference>
<dbReference type="SUPFAM" id="SSF55620">
    <property type="entry name" value="Tetrahydrobiopterin biosynthesis enzymes-like"/>
    <property type="match status" value="2"/>
</dbReference>
<dbReference type="Pfam" id="PF02152">
    <property type="entry name" value="FolB"/>
    <property type="match status" value="1"/>
</dbReference>
<keyword evidence="8" id="KW-0808">Transferase</keyword>
<dbReference type="InterPro" id="IPR011005">
    <property type="entry name" value="Dihydropteroate_synth-like_sf"/>
</dbReference>
<dbReference type="GO" id="GO:0004156">
    <property type="term" value="F:dihydropteroate synthase activity"/>
    <property type="evidence" value="ECO:0007669"/>
    <property type="project" value="UniProtKB-EC"/>
</dbReference>
<dbReference type="SUPFAM" id="SSF55083">
    <property type="entry name" value="6-hydroxymethyl-7,8-dihydropterin pyrophosphokinase, HPPK"/>
    <property type="match status" value="1"/>
</dbReference>